<comment type="caution">
    <text evidence="2">The sequence shown here is derived from an EMBL/GenBank/DDBJ whole genome shotgun (WGS) entry which is preliminary data.</text>
</comment>
<reference evidence="2 3" key="1">
    <citation type="journal article" date="2015" name="Genome Announc.">
        <title>Expanding the biotechnology potential of lactobacilli through comparative genomics of 213 strains and associated genera.</title>
        <authorList>
            <person name="Sun Z."/>
            <person name="Harris H.M."/>
            <person name="McCann A."/>
            <person name="Guo C."/>
            <person name="Argimon S."/>
            <person name="Zhang W."/>
            <person name="Yang X."/>
            <person name="Jeffery I.B."/>
            <person name="Cooney J.C."/>
            <person name="Kagawa T.F."/>
            <person name="Liu W."/>
            <person name="Song Y."/>
            <person name="Salvetti E."/>
            <person name="Wrobel A."/>
            <person name="Rasinkangas P."/>
            <person name="Parkhill J."/>
            <person name="Rea M.C."/>
            <person name="O'Sullivan O."/>
            <person name="Ritari J."/>
            <person name="Douillard F.P."/>
            <person name="Paul Ross R."/>
            <person name="Yang R."/>
            <person name="Briner A.E."/>
            <person name="Felis G.E."/>
            <person name="de Vos W.M."/>
            <person name="Barrangou R."/>
            <person name="Klaenhammer T.R."/>
            <person name="Caufield P.W."/>
            <person name="Cui Y."/>
            <person name="Zhang H."/>
            <person name="O'Toole P.W."/>
        </authorList>
    </citation>
    <scope>NUCLEOTIDE SEQUENCE [LARGE SCALE GENOMIC DNA]</scope>
    <source>
        <strain evidence="2 3">DSM 16634</strain>
    </source>
</reference>
<dbReference type="PATRIC" id="fig|1423724.4.peg.1887"/>
<dbReference type="AlphaFoldDB" id="A0A0R1U1C9"/>
<dbReference type="STRING" id="1423724.FC32_GL001810"/>
<protein>
    <recommendedName>
        <fullName evidence="4">Bacteriocin</fullName>
    </recommendedName>
</protein>
<evidence type="ECO:0000313" key="3">
    <source>
        <dbReference type="Proteomes" id="UP000051324"/>
    </source>
</evidence>
<sequence length="85" mass="9600">MKEDDLMKLWHWWLQGGIKGNKRYIIFPLSEAVAIPFGIWLLTAPECSFLQYLVTPKMIVVVLVCLVGGGALLNGLDRLVETIKK</sequence>
<feature type="transmembrane region" description="Helical" evidence="1">
    <location>
        <begin position="49"/>
        <end position="76"/>
    </location>
</feature>
<keyword evidence="1" id="KW-0472">Membrane</keyword>
<dbReference type="Pfam" id="PF19401">
    <property type="entry name" value="DUF5976"/>
    <property type="match status" value="1"/>
</dbReference>
<keyword evidence="1" id="KW-1133">Transmembrane helix</keyword>
<accession>A0A0R1U1C9</accession>
<dbReference type="Proteomes" id="UP000051324">
    <property type="component" value="Unassembled WGS sequence"/>
</dbReference>
<dbReference type="EMBL" id="AZFT01000006">
    <property type="protein sequence ID" value="KRL87191.1"/>
    <property type="molecule type" value="Genomic_DNA"/>
</dbReference>
<dbReference type="InterPro" id="IPR046019">
    <property type="entry name" value="DUF5976"/>
</dbReference>
<evidence type="ECO:0000256" key="1">
    <source>
        <dbReference type="SAM" id="Phobius"/>
    </source>
</evidence>
<gene>
    <name evidence="2" type="ORF">FC32_GL001810</name>
</gene>
<name>A0A0R1U1C9_9LACO</name>
<feature type="transmembrane region" description="Helical" evidence="1">
    <location>
        <begin position="24"/>
        <end position="43"/>
    </location>
</feature>
<proteinExistence type="predicted"/>
<organism evidence="2 3">
    <name type="scientific">Ligilactobacillus apodemi DSM 16634 = JCM 16172</name>
    <dbReference type="NCBI Taxonomy" id="1423724"/>
    <lineage>
        <taxon>Bacteria</taxon>
        <taxon>Bacillati</taxon>
        <taxon>Bacillota</taxon>
        <taxon>Bacilli</taxon>
        <taxon>Lactobacillales</taxon>
        <taxon>Lactobacillaceae</taxon>
        <taxon>Ligilactobacillus</taxon>
    </lineage>
</organism>
<evidence type="ECO:0008006" key="4">
    <source>
        <dbReference type="Google" id="ProtNLM"/>
    </source>
</evidence>
<keyword evidence="3" id="KW-1185">Reference proteome</keyword>
<dbReference type="eggNOG" id="ENOG5030BC4">
    <property type="taxonomic scope" value="Bacteria"/>
</dbReference>
<keyword evidence="1" id="KW-0812">Transmembrane</keyword>
<evidence type="ECO:0000313" key="2">
    <source>
        <dbReference type="EMBL" id="KRL87191.1"/>
    </source>
</evidence>